<accession>A0ACD1GXH9</accession>
<reference evidence="1" key="1">
    <citation type="submission" date="2018-02" db="EMBL/GenBank/DDBJ databases">
        <title>The genomes of Aspergillus section Nigri reveals drivers in fungal speciation.</title>
        <authorList>
            <consortium name="DOE Joint Genome Institute"/>
            <person name="Vesth T.C."/>
            <person name="Nybo J."/>
            <person name="Theobald S."/>
            <person name="Brandl J."/>
            <person name="Frisvad J.C."/>
            <person name="Nielsen K.F."/>
            <person name="Lyhne E.K."/>
            <person name="Kogle M.E."/>
            <person name="Kuo A."/>
            <person name="Riley R."/>
            <person name="Clum A."/>
            <person name="Nolan M."/>
            <person name="Lipzen A."/>
            <person name="Salamov A."/>
            <person name="Henrissat B."/>
            <person name="Wiebenga A."/>
            <person name="De vries R.P."/>
            <person name="Grigoriev I.V."/>
            <person name="Mortensen U.H."/>
            <person name="Andersen M.R."/>
            <person name="Baker S.E."/>
        </authorList>
    </citation>
    <scope>NUCLEOTIDE SEQUENCE</scope>
    <source>
        <strain evidence="1">CBS 121060</strain>
    </source>
</reference>
<keyword evidence="2" id="KW-1185">Reference proteome</keyword>
<organism evidence="1 2">
    <name type="scientific">Aspergillus aculeatinus CBS 121060</name>
    <dbReference type="NCBI Taxonomy" id="1448322"/>
    <lineage>
        <taxon>Eukaryota</taxon>
        <taxon>Fungi</taxon>
        <taxon>Dikarya</taxon>
        <taxon>Ascomycota</taxon>
        <taxon>Pezizomycotina</taxon>
        <taxon>Eurotiomycetes</taxon>
        <taxon>Eurotiomycetidae</taxon>
        <taxon>Eurotiales</taxon>
        <taxon>Aspergillaceae</taxon>
        <taxon>Aspergillus</taxon>
        <taxon>Aspergillus subgen. Circumdati</taxon>
    </lineage>
</organism>
<proteinExistence type="predicted"/>
<dbReference type="Proteomes" id="UP000249661">
    <property type="component" value="Unassembled WGS sequence"/>
</dbReference>
<evidence type="ECO:0000313" key="2">
    <source>
        <dbReference type="Proteomes" id="UP000249661"/>
    </source>
</evidence>
<gene>
    <name evidence="1" type="ORF">BO66DRAFT_474583</name>
</gene>
<name>A0ACD1GXH9_9EURO</name>
<sequence>MLRGVDSAEEEDRRAISLAGGPQVVPVTAHELSYASGLFLSSSGQRIRVRRNNRSSRDESPNTTSDNHRIEEDLRVGVPSSSEPDYYHNSISPDHPLNRRNLDLALKALEICKENDLGMIDNVLFWKQRGLFEQGKPSVPTVKITVKRKPNDPGWAARATRAAWAVYHYLPELKGSATNEFNVAVEICDILFCAKNRLRMQSCTVEDAIFPQWEAVLEAILRTILLTGVLYISCCRAGATSSISVSAPTVLLGVDPTASVDWKAVREQIVTVLESFGLDSVGVLIRQDSASRPPLDLHGLPDSLTHGFKEDRPCEMGDSLASGHSPEAQGTLGCWVELQDPDTDEWMPYALTSARCVLPSDAHVESCAQKGENTPAFDEWKTYGVPFRDTTAARLLLVDSPGLYEITLNMNNLDDLARDYEDEMRCERFQAAQAQNEPVSAPGDLKFWTYLNNTLTKIRAERAQIQKYQDNQNYEFGTVVATSGLEARQQEPYSSEVSSPSVFLDWALVRMRADRRLGENKSPCPSEDFLDPVSEVVGVWYLEERLRPGQSLWKIGHSTAKTKGRYNGLRTAWITHTTARHPKERGEPLVYYVHSMYNSYSSYNGVMLWGDSGSMVFDRHGYVVGMCFEGNAHEDTAYFMRWEELWEDILSKSGAKDIRFLGDEYSYRGFPLEMEWLSLRMISRVSE</sequence>
<evidence type="ECO:0000313" key="1">
    <source>
        <dbReference type="EMBL" id="RAH65968.1"/>
    </source>
</evidence>
<dbReference type="EMBL" id="KZ824987">
    <property type="protein sequence ID" value="RAH65968.1"/>
    <property type="molecule type" value="Genomic_DNA"/>
</dbReference>
<protein>
    <submittedName>
        <fullName evidence="1">Uncharacterized protein</fullName>
    </submittedName>
</protein>